<sequence length="670" mass="74453">MKENLPELQEDTRSRIPDRTSVSMVGNNAAADAASLTLSSIVTVSASREEAAVEAFSAWAIRSALLPGSYPGILFLTDKDGLVNARWEHGSHSELERLTLTGTDWKGLGHNAVSQCLTTRRGAVCTAKEHTDGELAGIVTLAVPVKLFDGMETWSLGFAGLDEAAAGQLLWLQCCGEAIETAAALSCERCKNQILSAEKEQSQRESDLREELFRTAQKMHTKIDVESVLSELIAICEKVFPEAKADLYLSQDNGSNQPKVQPLVFNAEMDIRTRAFMEGQLIRETVETPLGAYCTVAAPLIGKQGVYGVLQLTCHEDGVTSSHLHFISLLASTAGNAFENAKLYEQSNLLISELRLINEITKRLNQSLKLNDIFEFATNELIEIFGAEFCCILQLDKQTDKLVVQASNLHTMNNALFSKDYGYSGIVFATKEPVIVSDYMYHSDRMTSQLMEITSSRSLIGAPIIVNDEVIGTILVTHRLANFFSYENYKLLQVLSGHIGLAMTNASLHAEVRRRVITDNLTGLYARHYLDEQVNLQQKQDFCGSLILVDIDFFKRVNDTFGHQVGDEILIQVAAIIKTSIRDTDIAARWGGEELAVYLPQVTIEQTIRIAERIRSRVARETKPRVTVSCGISEWSWEDDKISVEALFYKADMALYEAKHQGKNQIRIRN</sequence>
<evidence type="ECO:0000313" key="2">
    <source>
        <dbReference type="EMBL" id="MFD2612889.1"/>
    </source>
</evidence>
<dbReference type="Gene3D" id="3.30.450.40">
    <property type="match status" value="3"/>
</dbReference>
<dbReference type="CDD" id="cd01949">
    <property type="entry name" value="GGDEF"/>
    <property type="match status" value="1"/>
</dbReference>
<name>A0ABW5PEI4_9BACL</name>
<organism evidence="2 3">
    <name type="scientific">Paenibacillus gansuensis</name>
    <dbReference type="NCBI Taxonomy" id="306542"/>
    <lineage>
        <taxon>Bacteria</taxon>
        <taxon>Bacillati</taxon>
        <taxon>Bacillota</taxon>
        <taxon>Bacilli</taxon>
        <taxon>Bacillales</taxon>
        <taxon>Paenibacillaceae</taxon>
        <taxon>Paenibacillus</taxon>
    </lineage>
</organism>
<comment type="caution">
    <text evidence="2">The sequence shown here is derived from an EMBL/GenBank/DDBJ whole genome shotgun (WGS) entry which is preliminary data.</text>
</comment>
<dbReference type="Proteomes" id="UP001597541">
    <property type="component" value="Unassembled WGS sequence"/>
</dbReference>
<dbReference type="SUPFAM" id="SSF55073">
    <property type="entry name" value="Nucleotide cyclase"/>
    <property type="match status" value="1"/>
</dbReference>
<dbReference type="InterPro" id="IPR029016">
    <property type="entry name" value="GAF-like_dom_sf"/>
</dbReference>
<keyword evidence="3" id="KW-1185">Reference proteome</keyword>
<dbReference type="EC" id="2.7.7.65" evidence="2"/>
<protein>
    <submittedName>
        <fullName evidence="2">Sensor domain-containing diguanylate cyclase</fullName>
        <ecNumber evidence="2">2.7.7.65</ecNumber>
    </submittedName>
</protein>
<dbReference type="Pfam" id="PF00990">
    <property type="entry name" value="GGDEF"/>
    <property type="match status" value="1"/>
</dbReference>
<dbReference type="GO" id="GO:0052621">
    <property type="term" value="F:diguanylate cyclase activity"/>
    <property type="evidence" value="ECO:0007669"/>
    <property type="project" value="UniProtKB-EC"/>
</dbReference>
<dbReference type="NCBIfam" id="TIGR00254">
    <property type="entry name" value="GGDEF"/>
    <property type="match status" value="1"/>
</dbReference>
<keyword evidence="2" id="KW-0808">Transferase</keyword>
<dbReference type="InterPro" id="IPR043128">
    <property type="entry name" value="Rev_trsase/Diguanyl_cyclase"/>
</dbReference>
<keyword evidence="2" id="KW-0548">Nucleotidyltransferase</keyword>
<dbReference type="SUPFAM" id="SSF55781">
    <property type="entry name" value="GAF domain-like"/>
    <property type="match status" value="2"/>
</dbReference>
<feature type="domain" description="GGDEF" evidence="1">
    <location>
        <begin position="542"/>
        <end position="670"/>
    </location>
</feature>
<dbReference type="InterPro" id="IPR000160">
    <property type="entry name" value="GGDEF_dom"/>
</dbReference>
<proteinExistence type="predicted"/>
<dbReference type="PROSITE" id="PS50887">
    <property type="entry name" value="GGDEF"/>
    <property type="match status" value="1"/>
</dbReference>
<evidence type="ECO:0000259" key="1">
    <source>
        <dbReference type="PROSITE" id="PS50887"/>
    </source>
</evidence>
<dbReference type="InterPro" id="IPR050469">
    <property type="entry name" value="Diguanylate_Cyclase"/>
</dbReference>
<dbReference type="PANTHER" id="PTHR45138">
    <property type="entry name" value="REGULATORY COMPONENTS OF SENSORY TRANSDUCTION SYSTEM"/>
    <property type="match status" value="1"/>
</dbReference>
<dbReference type="InterPro" id="IPR029787">
    <property type="entry name" value="Nucleotide_cyclase"/>
</dbReference>
<dbReference type="Pfam" id="PF13185">
    <property type="entry name" value="GAF_2"/>
    <property type="match status" value="1"/>
</dbReference>
<dbReference type="Gene3D" id="3.30.70.270">
    <property type="match status" value="1"/>
</dbReference>
<dbReference type="InterPro" id="IPR003018">
    <property type="entry name" value="GAF"/>
</dbReference>
<dbReference type="EMBL" id="JBHUME010000007">
    <property type="protein sequence ID" value="MFD2612889.1"/>
    <property type="molecule type" value="Genomic_DNA"/>
</dbReference>
<dbReference type="SMART" id="SM00267">
    <property type="entry name" value="GGDEF"/>
    <property type="match status" value="1"/>
</dbReference>
<accession>A0ABW5PEI4</accession>
<gene>
    <name evidence="2" type="ORF">ACFSUF_10700</name>
</gene>
<reference evidence="3" key="1">
    <citation type="journal article" date="2019" name="Int. J. Syst. Evol. Microbiol.">
        <title>The Global Catalogue of Microorganisms (GCM) 10K type strain sequencing project: providing services to taxonomists for standard genome sequencing and annotation.</title>
        <authorList>
            <consortium name="The Broad Institute Genomics Platform"/>
            <consortium name="The Broad Institute Genome Sequencing Center for Infectious Disease"/>
            <person name="Wu L."/>
            <person name="Ma J."/>
        </authorList>
    </citation>
    <scope>NUCLEOTIDE SEQUENCE [LARGE SCALE GENOMIC DNA]</scope>
    <source>
        <strain evidence="3">KCTC 3950</strain>
    </source>
</reference>
<dbReference type="PANTHER" id="PTHR45138:SF9">
    <property type="entry name" value="DIGUANYLATE CYCLASE DGCM-RELATED"/>
    <property type="match status" value="1"/>
</dbReference>
<evidence type="ECO:0000313" key="3">
    <source>
        <dbReference type="Proteomes" id="UP001597541"/>
    </source>
</evidence>
<dbReference type="SMART" id="SM00065">
    <property type="entry name" value="GAF"/>
    <property type="match status" value="1"/>
</dbReference>
<dbReference type="RefSeq" id="WP_377602733.1">
    <property type="nucleotide sequence ID" value="NZ_JBHUME010000007.1"/>
</dbReference>